<name>A0A9P9YLL0_9MUSC</name>
<reference evidence="1" key="1">
    <citation type="journal article" date="2023" name="Genome Biol. Evol.">
        <title>Long-read-based Genome Assembly of Drosophila gunungcola Reveals Fewer Chemosensory Genes in Flower-breeding Species.</title>
        <authorList>
            <person name="Negi A."/>
            <person name="Liao B.Y."/>
            <person name="Yeh S.D."/>
        </authorList>
    </citation>
    <scope>NUCLEOTIDE SEQUENCE</scope>
    <source>
        <strain evidence="1">Sukarami</strain>
    </source>
</reference>
<organism evidence="1 2">
    <name type="scientific">Drosophila gunungcola</name>
    <name type="common">fruit fly</name>
    <dbReference type="NCBI Taxonomy" id="103775"/>
    <lineage>
        <taxon>Eukaryota</taxon>
        <taxon>Metazoa</taxon>
        <taxon>Ecdysozoa</taxon>
        <taxon>Arthropoda</taxon>
        <taxon>Hexapoda</taxon>
        <taxon>Insecta</taxon>
        <taxon>Pterygota</taxon>
        <taxon>Neoptera</taxon>
        <taxon>Endopterygota</taxon>
        <taxon>Diptera</taxon>
        <taxon>Brachycera</taxon>
        <taxon>Muscomorpha</taxon>
        <taxon>Ephydroidea</taxon>
        <taxon>Drosophilidae</taxon>
        <taxon>Drosophila</taxon>
        <taxon>Sophophora</taxon>
    </lineage>
</organism>
<proteinExistence type="predicted"/>
<accession>A0A9P9YLL0</accession>
<keyword evidence="2" id="KW-1185">Reference proteome</keyword>
<dbReference type="EMBL" id="JAMKOV010000007">
    <property type="protein sequence ID" value="KAI8038843.1"/>
    <property type="molecule type" value="Genomic_DNA"/>
</dbReference>
<dbReference type="AlphaFoldDB" id="A0A9P9YLL0"/>
<feature type="non-terminal residue" evidence="1">
    <location>
        <position position="137"/>
    </location>
</feature>
<dbReference type="Proteomes" id="UP001059596">
    <property type="component" value="Unassembled WGS sequence"/>
</dbReference>
<protein>
    <submittedName>
        <fullName evidence="1">Uncharacterized protein</fullName>
    </submittedName>
</protein>
<gene>
    <name evidence="1" type="ORF">M5D96_008753</name>
</gene>
<evidence type="ECO:0000313" key="1">
    <source>
        <dbReference type="EMBL" id="KAI8038843.1"/>
    </source>
</evidence>
<evidence type="ECO:0000313" key="2">
    <source>
        <dbReference type="Proteomes" id="UP001059596"/>
    </source>
</evidence>
<sequence length="137" mass="14989">WVSVSDRIGSDRSGRARVILLWNQRATPLCNRGPPVPVTVLRFAHLSISTPVADSSGTLAVEHGKCFLPRKLHSISGEEIYLHRNKTASPAARTVSGKLRTKGGPETFVELIRVKRLAYRGSGSSSYLCIHILLNDS</sequence>
<comment type="caution">
    <text evidence="1">The sequence shown here is derived from an EMBL/GenBank/DDBJ whole genome shotgun (WGS) entry which is preliminary data.</text>
</comment>